<dbReference type="OrthoDB" id="547680at2"/>
<dbReference type="EMBL" id="JXXZ01000019">
    <property type="protein sequence ID" value="KJY96130.1"/>
    <property type="molecule type" value="Genomic_DNA"/>
</dbReference>
<gene>
    <name evidence="2" type="ORF">TW72_17425</name>
</gene>
<reference evidence="2 3" key="1">
    <citation type="journal article" date="2015" name="BMC Genomics">
        <title>Genome mining reveals unlocked bioactive potential of marine Gram-negative bacteria.</title>
        <authorList>
            <person name="Machado H."/>
            <person name="Sonnenschein E.C."/>
            <person name="Melchiorsen J."/>
            <person name="Gram L."/>
        </authorList>
    </citation>
    <scope>NUCLEOTIDE SEQUENCE [LARGE SCALE GENOMIC DNA]</scope>
    <source>
        <strain evidence="2 3">S3137</strain>
    </source>
</reference>
<evidence type="ECO:0000313" key="2">
    <source>
        <dbReference type="EMBL" id="KJY96130.1"/>
    </source>
</evidence>
<proteinExistence type="predicted"/>
<evidence type="ECO:0000313" key="3">
    <source>
        <dbReference type="Proteomes" id="UP000033664"/>
    </source>
</evidence>
<accession>A0A0F4PJW1</accession>
<sequence length="284" mass="32519">MFKCWLWALSLLLVICECGAQQSVTMRVAQADHPYMQALFTKLAERIECLHQKQVTYQYVDHLPSQQRAIQLLGDEHGIDLFWGVTSQQREQQGWAILIPIAKGLLGYRIALVRSDNPDILAQKNYVSDFSSLRVGLSEDWPDANVFSRNGFTVDAFSNSSSHYDMLRKGRFDFLPEELTAFDPQSLPKGLMYDKHNVFYYPSAVYLFVAKGDKQRHQLLSSALRSLFSDGTIERLLHTHLVPNIDAAELATRNYIRLTNPLLPASAPLHISHYWYNNKQGTRQ</sequence>
<dbReference type="PATRIC" id="fig|151081.8.peg.3262"/>
<feature type="chain" id="PRO_5002474248" description="Solute-binding protein family 3/N-terminal domain-containing protein" evidence="1">
    <location>
        <begin position="21"/>
        <end position="284"/>
    </location>
</feature>
<dbReference type="AlphaFoldDB" id="A0A0F4PJW1"/>
<dbReference type="SUPFAM" id="SSF53850">
    <property type="entry name" value="Periplasmic binding protein-like II"/>
    <property type="match status" value="1"/>
</dbReference>
<dbReference type="Gene3D" id="3.40.190.10">
    <property type="entry name" value="Periplasmic binding protein-like II"/>
    <property type="match status" value="2"/>
</dbReference>
<keyword evidence="1" id="KW-0732">Signal</keyword>
<feature type="signal peptide" evidence="1">
    <location>
        <begin position="1"/>
        <end position="20"/>
    </location>
</feature>
<dbReference type="eggNOG" id="COG0834">
    <property type="taxonomic scope" value="Bacteria"/>
</dbReference>
<evidence type="ECO:0000256" key="1">
    <source>
        <dbReference type="SAM" id="SignalP"/>
    </source>
</evidence>
<name>A0A0F4PJW1_9GAMM</name>
<dbReference type="GeneID" id="58230278"/>
<dbReference type="Proteomes" id="UP000033664">
    <property type="component" value="Unassembled WGS sequence"/>
</dbReference>
<protein>
    <recommendedName>
        <fullName evidence="4">Solute-binding protein family 3/N-terminal domain-containing protein</fullName>
    </recommendedName>
</protein>
<organism evidence="2 3">
    <name type="scientific">Pseudoalteromonas ruthenica</name>
    <dbReference type="NCBI Taxonomy" id="151081"/>
    <lineage>
        <taxon>Bacteria</taxon>
        <taxon>Pseudomonadati</taxon>
        <taxon>Pseudomonadota</taxon>
        <taxon>Gammaproteobacteria</taxon>
        <taxon>Alteromonadales</taxon>
        <taxon>Pseudoalteromonadaceae</taxon>
        <taxon>Pseudoalteromonas</taxon>
    </lineage>
</organism>
<comment type="caution">
    <text evidence="2">The sequence shown here is derived from an EMBL/GenBank/DDBJ whole genome shotgun (WGS) entry which is preliminary data.</text>
</comment>
<evidence type="ECO:0008006" key="4">
    <source>
        <dbReference type="Google" id="ProtNLM"/>
    </source>
</evidence>
<keyword evidence="3" id="KW-1185">Reference proteome</keyword>
<dbReference type="RefSeq" id="WP_045980335.1">
    <property type="nucleotide sequence ID" value="NZ_JXXY01000017.1"/>
</dbReference>